<reference evidence="10" key="1">
    <citation type="journal article" date="2023" name="Commun. Biol.">
        <title>Genome analysis of Parmales, the sister group of diatoms, reveals the evolutionary specialization of diatoms from phago-mixotrophs to photoautotrophs.</title>
        <authorList>
            <person name="Ban H."/>
            <person name="Sato S."/>
            <person name="Yoshikawa S."/>
            <person name="Yamada K."/>
            <person name="Nakamura Y."/>
            <person name="Ichinomiya M."/>
            <person name="Sato N."/>
            <person name="Blanc-Mathieu R."/>
            <person name="Endo H."/>
            <person name="Kuwata A."/>
            <person name="Ogata H."/>
        </authorList>
    </citation>
    <scope>NUCLEOTIDE SEQUENCE [LARGE SCALE GENOMIC DNA]</scope>
</reference>
<evidence type="ECO:0000313" key="9">
    <source>
        <dbReference type="EMBL" id="GMI45611.1"/>
    </source>
</evidence>
<dbReference type="GO" id="GO:0006021">
    <property type="term" value="P:inositol biosynthetic process"/>
    <property type="evidence" value="ECO:0007669"/>
    <property type="project" value="UniProtKB-KW"/>
</dbReference>
<evidence type="ECO:0000256" key="3">
    <source>
        <dbReference type="ARBA" id="ARBA00005117"/>
    </source>
</evidence>
<dbReference type="InterPro" id="IPR002587">
    <property type="entry name" value="Myo-inos-1-P_Synthase"/>
</dbReference>
<protein>
    <recommendedName>
        <fullName evidence="5">inositol-3-phosphate synthase</fullName>
        <ecNumber evidence="5">5.5.1.4</ecNumber>
    </recommendedName>
</protein>
<dbReference type="Gene3D" id="3.40.1190.20">
    <property type="match status" value="1"/>
</dbReference>
<organism evidence="9 10">
    <name type="scientific">Triparma columacea</name>
    <dbReference type="NCBI Taxonomy" id="722753"/>
    <lineage>
        <taxon>Eukaryota</taxon>
        <taxon>Sar</taxon>
        <taxon>Stramenopiles</taxon>
        <taxon>Ochrophyta</taxon>
        <taxon>Bolidophyceae</taxon>
        <taxon>Parmales</taxon>
        <taxon>Triparmaceae</taxon>
        <taxon>Triparma</taxon>
    </lineage>
</organism>
<evidence type="ECO:0000256" key="4">
    <source>
        <dbReference type="ARBA" id="ARBA00010813"/>
    </source>
</evidence>
<dbReference type="Gene3D" id="1.10.30.10">
    <property type="entry name" value="High mobility group box domain"/>
    <property type="match status" value="1"/>
</dbReference>
<feature type="compositionally biased region" description="Low complexity" evidence="7">
    <location>
        <begin position="453"/>
        <end position="472"/>
    </location>
</feature>
<evidence type="ECO:0000256" key="5">
    <source>
        <dbReference type="ARBA" id="ARBA00012125"/>
    </source>
</evidence>
<proteinExistence type="inferred from homology"/>
<dbReference type="SUPFAM" id="SSF53613">
    <property type="entry name" value="Ribokinase-like"/>
    <property type="match status" value="1"/>
</dbReference>
<feature type="compositionally biased region" description="Basic and acidic residues" evidence="7">
    <location>
        <begin position="774"/>
        <end position="783"/>
    </location>
</feature>
<keyword evidence="10" id="KW-1185">Reference proteome</keyword>
<dbReference type="InterPro" id="IPR036910">
    <property type="entry name" value="HMG_box_dom_sf"/>
</dbReference>
<dbReference type="Proteomes" id="UP001165065">
    <property type="component" value="Unassembled WGS sequence"/>
</dbReference>
<feature type="region of interest" description="Disordered" evidence="7">
    <location>
        <begin position="443"/>
        <end position="476"/>
    </location>
</feature>
<evidence type="ECO:0000313" key="10">
    <source>
        <dbReference type="Proteomes" id="UP001165065"/>
    </source>
</evidence>
<feature type="region of interest" description="Disordered" evidence="7">
    <location>
        <begin position="1073"/>
        <end position="1121"/>
    </location>
</feature>
<evidence type="ECO:0000256" key="7">
    <source>
        <dbReference type="SAM" id="MobiDB-lite"/>
    </source>
</evidence>
<name>A0A9W7LDD0_9STRA</name>
<comment type="caution">
    <text evidence="9">The sequence shown here is derived from an EMBL/GenBank/DDBJ whole genome shotgun (WGS) entry which is preliminary data.</text>
</comment>
<gene>
    <name evidence="9" type="ORF">TrCOL_g5958</name>
</gene>
<feature type="region of interest" description="Disordered" evidence="7">
    <location>
        <begin position="991"/>
        <end position="1014"/>
    </location>
</feature>
<accession>A0A9W7LDD0</accession>
<comment type="pathway">
    <text evidence="3">Polyol metabolism; myo-inositol biosynthesis; myo-inositol from D-glucose 6-phosphate: step 1/2.</text>
</comment>
<feature type="domain" description="Myo-inositol-1-phosphate synthase GAPDH-like" evidence="8">
    <location>
        <begin position="260"/>
        <end position="365"/>
    </location>
</feature>
<sequence>MNTNINNHDKIGILVVGIGGYNGTTMLAGILANKLNLKWKGPVGEEKHADWKGCITQLKSKGKFGGVGYSNVLPLSPASLSCVSGWDLRSTPPGNALLSHGILDYDLAKRLQGHMNGVKVMPAVFKREFVGEGMWKEANNVIPDSPPRVLLGIIRNNIRDFKSTNSVGGHTTVIWSGSVEPNSSLVSTISSVSRLLRAFECDDDEERGGVIPPSLIYATAAVLEGCSFVNGGSQNTICTGLLDLASNCSVYVLGTDFKAGQTKFKTCAVEYIRECGWTPQVVASCNHLGNNDIKNLDELPEAMKAKMEVKHDIFEPWEETELDHKVSVMYIPHMNDSKRDYVEYTSSAFLSHPHTMSTYTSASDSCLCAPLMIDVAVWCDYFVKREWDGGRTAKALAYLFKVPKGQAEGTDPGFFKQMETLRQEAYKAGGIIVKGSYEEGRIGITESEGSRGSRGSMGSKGSKGSKGSLGRGRSSKVRIKETVTASGVDASWQVPQGRASVICVGTACVDMQMKGCTRTEGECERIETFEDTSYTAGGSVAMCTRALARLTYGSTNVGLFVPPPVFCNVIPICEIGEDDMGDKLRSLLERSGFGSRNVSLEFIKTSKQGSTGTAVLPIYRDGKRGCWFSAGVNATVTGEALSTMVGMCSGTGVGGTVFGYPNLLPSVLSNGGVNELLREARDTMEGGGIVVVDFNGVGEGGFQKMEEAVEDGLVDIVHVNEEELRVMWLGKARRESGNKGEGVEGNEGKMPGEDEKMKEKEKEGDSAAQDAETTDAKTDHDGKTIGAGSTITLGIELSETLASARSFVKEHNVAVLAVTRGAKECVVVCGSKERFEKTPRLPQSWWGKEEIGTASNLGEDVEINANGGGDSWTAGFLTAALMRRTAGQSKGGLKKEFRRKNKKKKKKKKIRGAPTNAFTLFAKGFFEDLVAKAIAEGTNPKEDIVRQELVLKCDRAWAALGKDAKRQFVFAAAEINKVENEEMLEEAFNGSGEDGIEWEGEDGKGEDVERGEKEEGEEVCMSLVQAINIAQGVARMHIDCRYRDAQRLDVIGLLGGGEDIWGGDVVEGSVGGGSGIGGSGMSESMDEIVGESKDRRADWISGSSGSGSGEDCVNGESYDEV</sequence>
<dbReference type="InterPro" id="IPR029056">
    <property type="entry name" value="Ribokinase-like"/>
</dbReference>
<dbReference type="Pfam" id="PF01658">
    <property type="entry name" value="Inos-1-P_synth"/>
    <property type="match status" value="1"/>
</dbReference>
<evidence type="ECO:0000259" key="8">
    <source>
        <dbReference type="Pfam" id="PF01658"/>
    </source>
</evidence>
<feature type="region of interest" description="Disordered" evidence="7">
    <location>
        <begin position="735"/>
        <end position="783"/>
    </location>
</feature>
<dbReference type="InterPro" id="IPR013021">
    <property type="entry name" value="Myo-inos-1-P_Synthase_GAPDH"/>
</dbReference>
<dbReference type="SUPFAM" id="SSF51735">
    <property type="entry name" value="NAD(P)-binding Rossmann-fold domains"/>
    <property type="match status" value="1"/>
</dbReference>
<dbReference type="InterPro" id="IPR036291">
    <property type="entry name" value="NAD(P)-bd_dom_sf"/>
</dbReference>
<dbReference type="GO" id="GO:0004512">
    <property type="term" value="F:inositol-3-phosphate synthase activity"/>
    <property type="evidence" value="ECO:0007669"/>
    <property type="project" value="UniProtKB-EC"/>
</dbReference>
<feature type="compositionally biased region" description="Basic and acidic residues" evidence="7">
    <location>
        <begin position="1001"/>
        <end position="1013"/>
    </location>
</feature>
<feature type="region of interest" description="Disordered" evidence="7">
    <location>
        <begin position="887"/>
        <end position="911"/>
    </location>
</feature>
<dbReference type="EMBL" id="BRYA01000257">
    <property type="protein sequence ID" value="GMI45611.1"/>
    <property type="molecule type" value="Genomic_DNA"/>
</dbReference>
<dbReference type="Pfam" id="PF07994">
    <property type="entry name" value="NAD_binding_5"/>
    <property type="match status" value="1"/>
</dbReference>
<evidence type="ECO:0000256" key="1">
    <source>
        <dbReference type="ARBA" id="ARBA00000113"/>
    </source>
</evidence>
<feature type="compositionally biased region" description="Basic residues" evidence="7">
    <location>
        <begin position="896"/>
        <end position="911"/>
    </location>
</feature>
<dbReference type="PANTHER" id="PTHR11510">
    <property type="entry name" value="MYO-INOSITOL-1 PHOSPHATE SYNTHASE"/>
    <property type="match status" value="1"/>
</dbReference>
<dbReference type="Gene3D" id="3.30.360.10">
    <property type="entry name" value="Dihydrodipicolinate Reductase, domain 2"/>
    <property type="match status" value="1"/>
</dbReference>
<dbReference type="AlphaFoldDB" id="A0A9W7LDD0"/>
<evidence type="ECO:0000256" key="2">
    <source>
        <dbReference type="ARBA" id="ARBA00001911"/>
    </source>
</evidence>
<dbReference type="EC" id="5.5.1.4" evidence="5"/>
<dbReference type="SUPFAM" id="SSF55347">
    <property type="entry name" value="Glyceraldehyde-3-phosphate dehydrogenase-like, C-terminal domain"/>
    <property type="match status" value="1"/>
</dbReference>
<comment type="catalytic activity">
    <reaction evidence="1">
        <text>D-glucose 6-phosphate = 1D-myo-inositol 3-phosphate</text>
        <dbReference type="Rhea" id="RHEA:10716"/>
        <dbReference type="ChEBI" id="CHEBI:58401"/>
        <dbReference type="ChEBI" id="CHEBI:61548"/>
        <dbReference type="EC" id="5.5.1.4"/>
    </reaction>
</comment>
<dbReference type="GO" id="GO:0008654">
    <property type="term" value="P:phospholipid biosynthetic process"/>
    <property type="evidence" value="ECO:0007669"/>
    <property type="project" value="InterPro"/>
</dbReference>
<dbReference type="OrthoDB" id="2887at2759"/>
<dbReference type="Gene3D" id="3.40.50.720">
    <property type="entry name" value="NAD(P)-binding Rossmann-like Domain"/>
    <property type="match status" value="1"/>
</dbReference>
<comment type="cofactor">
    <cofactor evidence="2">
        <name>NAD(+)</name>
        <dbReference type="ChEBI" id="CHEBI:57540"/>
    </cofactor>
</comment>
<keyword evidence="6" id="KW-0398">Inositol biosynthesis</keyword>
<feature type="compositionally biased region" description="Basic and acidic residues" evidence="7">
    <location>
        <begin position="735"/>
        <end position="765"/>
    </location>
</feature>
<evidence type="ECO:0000256" key="6">
    <source>
        <dbReference type="ARBA" id="ARBA00022550"/>
    </source>
</evidence>
<comment type="similarity">
    <text evidence="4">Belongs to the myo-inositol 1-phosphate synthase family.</text>
</comment>